<dbReference type="Pfam" id="PF01513">
    <property type="entry name" value="NAD_kinase"/>
    <property type="match status" value="1"/>
</dbReference>
<dbReference type="GO" id="GO:0051287">
    <property type="term" value="F:NAD binding"/>
    <property type="evidence" value="ECO:0007669"/>
    <property type="project" value="UniProtKB-ARBA"/>
</dbReference>
<organism evidence="2 3">
    <name type="scientific">Pseudomonas fluorescens</name>
    <dbReference type="NCBI Taxonomy" id="294"/>
    <lineage>
        <taxon>Bacteria</taxon>
        <taxon>Pseudomonadati</taxon>
        <taxon>Pseudomonadota</taxon>
        <taxon>Gammaproteobacteria</taxon>
        <taxon>Pseudomonadales</taxon>
        <taxon>Pseudomonadaceae</taxon>
        <taxon>Pseudomonas</taxon>
    </lineage>
</organism>
<evidence type="ECO:0000313" key="3">
    <source>
        <dbReference type="Proteomes" id="UP000325607"/>
    </source>
</evidence>
<dbReference type="GO" id="GO:0006741">
    <property type="term" value="P:NADP+ biosynthetic process"/>
    <property type="evidence" value="ECO:0007669"/>
    <property type="project" value="InterPro"/>
</dbReference>
<dbReference type="PIRSF" id="PIRSF016907">
    <property type="entry name" value="Kin_ATP-NAD"/>
    <property type="match status" value="1"/>
</dbReference>
<dbReference type="InterPro" id="IPR016064">
    <property type="entry name" value="NAD/diacylglycerol_kinase_sf"/>
</dbReference>
<dbReference type="Pfam" id="PF20143">
    <property type="entry name" value="NAD_kinase_C"/>
    <property type="match status" value="1"/>
</dbReference>
<dbReference type="PANTHER" id="PTHR40697:SF2">
    <property type="entry name" value="ATP-NAD KINASE-RELATED"/>
    <property type="match status" value="1"/>
</dbReference>
<dbReference type="EMBL" id="CABVGX010000002">
    <property type="protein sequence ID" value="VVM44000.1"/>
    <property type="molecule type" value="Genomic_DNA"/>
</dbReference>
<dbReference type="InterPro" id="IPR011386">
    <property type="entry name" value="Put_ATP-NAD_kin"/>
</dbReference>
<proteinExistence type="predicted"/>
<keyword evidence="1" id="KW-0963">Cytoplasm</keyword>
<name>A0A5E6PNT1_PSEFL</name>
<dbReference type="InterPro" id="IPR039065">
    <property type="entry name" value="AcoX-like"/>
</dbReference>
<evidence type="ECO:0000256" key="1">
    <source>
        <dbReference type="ARBA" id="ARBA00022490"/>
    </source>
</evidence>
<dbReference type="InterPro" id="IPR017438">
    <property type="entry name" value="ATP-NAD_kinase_N"/>
</dbReference>
<dbReference type="SUPFAM" id="SSF111331">
    <property type="entry name" value="NAD kinase/diacylglycerol kinase-like"/>
    <property type="match status" value="1"/>
</dbReference>
<dbReference type="GO" id="GO:0003951">
    <property type="term" value="F:NAD+ kinase activity"/>
    <property type="evidence" value="ECO:0007669"/>
    <property type="project" value="InterPro"/>
</dbReference>
<evidence type="ECO:0000313" key="2">
    <source>
        <dbReference type="EMBL" id="VVM44000.1"/>
    </source>
</evidence>
<dbReference type="RefSeq" id="WP_150578919.1">
    <property type="nucleotide sequence ID" value="NZ_CABVGX010000002.1"/>
</dbReference>
<accession>A0A5E6PNT1</accession>
<evidence type="ECO:0008006" key="4">
    <source>
        <dbReference type="Google" id="ProtNLM"/>
    </source>
</evidence>
<dbReference type="GO" id="GO:0005524">
    <property type="term" value="F:ATP binding"/>
    <property type="evidence" value="ECO:0007669"/>
    <property type="project" value="UniProtKB-ARBA"/>
</dbReference>
<dbReference type="Gene3D" id="3.40.50.10330">
    <property type="entry name" value="Probable inorganic polyphosphate/atp-NAD kinase, domain 1"/>
    <property type="match status" value="1"/>
</dbReference>
<gene>
    <name evidence="2" type="ORF">PS645_00398</name>
</gene>
<dbReference type="OrthoDB" id="5511344at2"/>
<dbReference type="Proteomes" id="UP000325607">
    <property type="component" value="Unassembled WGS sequence"/>
</dbReference>
<sequence>MHTPADLDLPDVNTPVAAVAELASAGQSTTADRRITVGLIVNPIAGMGGRVGLKGTDGAGVLEEAKRRGARPLSSERALQALIRLADSNSPFHLVTGSGELGEDVARAAGLEPIVVYRTRSGRSLPEDTRNAARAMLRASVDLLLFAGGDGTARDVLGMVNDRVPILGIPTGVKMYSAVFGTTPESAGHLASRFIADAASLRLREAEVMDIDEAAIRNDQVSTRLYGYARSPYERHLVQNAKAGSGPGENATLDAASRQIVREMHAGCLYIIGPGTTTRRVMSALGLPSTLLGVDAVLNGVRVGADLNEREILQLMEGREARIIVGVLGGHGSLFGRGNQQISAEILRRTGADNIIVITTVEKLLSLEAGCLRVDTGEAEVDAMLSGYRRVHTGPDRSVFFKVTS</sequence>
<reference evidence="2 3" key="1">
    <citation type="submission" date="2019-09" db="EMBL/GenBank/DDBJ databases">
        <authorList>
            <person name="Chandra G."/>
            <person name="Truman W A."/>
        </authorList>
    </citation>
    <scope>NUCLEOTIDE SEQUENCE [LARGE SCALE GENOMIC DNA]</scope>
    <source>
        <strain evidence="2">PS645</strain>
    </source>
</reference>
<dbReference type="AlphaFoldDB" id="A0A5E6PNT1"/>
<protein>
    <recommendedName>
        <fullName evidence="4">NAD+ kinase</fullName>
    </recommendedName>
</protein>
<dbReference type="InterPro" id="IPR002504">
    <property type="entry name" value="NADK"/>
</dbReference>
<dbReference type="PANTHER" id="PTHR40697">
    <property type="entry name" value="ACETOIN CATABOLISM PROTEIN X"/>
    <property type="match status" value="1"/>
</dbReference>